<comment type="caution">
    <text evidence="2">The sequence shown here is derived from an EMBL/GenBank/DDBJ whole genome shotgun (WGS) entry which is preliminary data.</text>
</comment>
<dbReference type="Proteomes" id="UP001141806">
    <property type="component" value="Unassembled WGS sequence"/>
</dbReference>
<reference evidence="2" key="1">
    <citation type="journal article" date="2023" name="Plant J.">
        <title>The genome of the king protea, Protea cynaroides.</title>
        <authorList>
            <person name="Chang J."/>
            <person name="Duong T.A."/>
            <person name="Schoeman C."/>
            <person name="Ma X."/>
            <person name="Roodt D."/>
            <person name="Barker N."/>
            <person name="Li Z."/>
            <person name="Van de Peer Y."/>
            <person name="Mizrachi E."/>
        </authorList>
    </citation>
    <scope>NUCLEOTIDE SEQUENCE</scope>
    <source>
        <tissue evidence="2">Young leaves</tissue>
    </source>
</reference>
<sequence>MFVSKGRGDTWSLSKVLCSGSPSSSIFKTLLETSMKKVGLGFALTKAHQNFQTPNPNSYGDSQLVVRQVTGVYKAQWKCLSEYLTQVHLLRRAPTEVVSNNHLVGLGFALTEAPQNSQTPNPDSYGDSQLVVRQVTGVYEARRKHLSENLTQVVSSNHMSLRESQQILVHDRIGSHNTEVDNNAQMRADAARQEKDEI</sequence>
<dbReference type="EMBL" id="JAMYWD010000002">
    <property type="protein sequence ID" value="KAJ4978573.1"/>
    <property type="molecule type" value="Genomic_DNA"/>
</dbReference>
<gene>
    <name evidence="2" type="ORF">NE237_009353</name>
</gene>
<evidence type="ECO:0000313" key="3">
    <source>
        <dbReference type="Proteomes" id="UP001141806"/>
    </source>
</evidence>
<name>A0A9Q0KXD6_9MAGN</name>
<protein>
    <submittedName>
        <fullName evidence="2">Uncharacterized protein</fullName>
    </submittedName>
</protein>
<evidence type="ECO:0000256" key="1">
    <source>
        <dbReference type="SAM" id="MobiDB-lite"/>
    </source>
</evidence>
<evidence type="ECO:0000313" key="2">
    <source>
        <dbReference type="EMBL" id="KAJ4978573.1"/>
    </source>
</evidence>
<feature type="compositionally biased region" description="Polar residues" evidence="1">
    <location>
        <begin position="176"/>
        <end position="185"/>
    </location>
</feature>
<dbReference type="AlphaFoldDB" id="A0A9Q0KXD6"/>
<proteinExistence type="predicted"/>
<feature type="compositionally biased region" description="Basic and acidic residues" evidence="1">
    <location>
        <begin position="189"/>
        <end position="198"/>
    </location>
</feature>
<keyword evidence="3" id="KW-1185">Reference proteome</keyword>
<accession>A0A9Q0KXD6</accession>
<organism evidence="2 3">
    <name type="scientific">Protea cynaroides</name>
    <dbReference type="NCBI Taxonomy" id="273540"/>
    <lineage>
        <taxon>Eukaryota</taxon>
        <taxon>Viridiplantae</taxon>
        <taxon>Streptophyta</taxon>
        <taxon>Embryophyta</taxon>
        <taxon>Tracheophyta</taxon>
        <taxon>Spermatophyta</taxon>
        <taxon>Magnoliopsida</taxon>
        <taxon>Proteales</taxon>
        <taxon>Proteaceae</taxon>
        <taxon>Protea</taxon>
    </lineage>
</organism>
<feature type="region of interest" description="Disordered" evidence="1">
    <location>
        <begin position="176"/>
        <end position="198"/>
    </location>
</feature>